<name>A0A0G1J164_9BACT</name>
<feature type="compositionally biased region" description="Basic and acidic residues" evidence="1">
    <location>
        <begin position="94"/>
        <end position="136"/>
    </location>
</feature>
<feature type="region of interest" description="Disordered" evidence="1">
    <location>
        <begin position="93"/>
        <end position="144"/>
    </location>
</feature>
<gene>
    <name evidence="2" type="ORF">UW60_C0047G0002</name>
</gene>
<accession>A0A0G1J164</accession>
<dbReference type="AlphaFoldDB" id="A0A0G1J164"/>
<dbReference type="EMBL" id="LCIY01000047">
    <property type="protein sequence ID" value="KKT65311.1"/>
    <property type="molecule type" value="Genomic_DNA"/>
</dbReference>
<reference evidence="2 3" key="1">
    <citation type="journal article" date="2015" name="Nature">
        <title>rRNA introns, odd ribosomes, and small enigmatic genomes across a large radiation of phyla.</title>
        <authorList>
            <person name="Brown C.T."/>
            <person name="Hug L.A."/>
            <person name="Thomas B.C."/>
            <person name="Sharon I."/>
            <person name="Castelle C.J."/>
            <person name="Singh A."/>
            <person name="Wilkins M.J."/>
            <person name="Williams K.H."/>
            <person name="Banfield J.F."/>
        </authorList>
    </citation>
    <scope>NUCLEOTIDE SEQUENCE [LARGE SCALE GENOMIC DNA]</scope>
</reference>
<comment type="caution">
    <text evidence="2">The sequence shown here is derived from an EMBL/GenBank/DDBJ whole genome shotgun (WGS) entry which is preliminary data.</text>
</comment>
<sequence length="144" mass="16132">MAKNQASTAEKPKTKSKRYATRYGQHYAIVMIPTVTEIINGMAITRPGKTIEFKNGIYETKDSAEQDFLDNSPFVGIDYQEVTKAVTSALEAKSLSEKESELKEKEEDLKRREMALKGKEEGSDSSSGKETKSEGKTKKKEPKF</sequence>
<protein>
    <submittedName>
        <fullName evidence="2">Uncharacterized protein</fullName>
    </submittedName>
</protein>
<proteinExistence type="predicted"/>
<evidence type="ECO:0000313" key="2">
    <source>
        <dbReference type="EMBL" id="KKT65311.1"/>
    </source>
</evidence>
<dbReference type="Proteomes" id="UP000034826">
    <property type="component" value="Unassembled WGS sequence"/>
</dbReference>
<organism evidence="2 3">
    <name type="scientific">Candidatus Woesebacteria bacterium GW2011_GWA2_44_33</name>
    <dbReference type="NCBI Taxonomy" id="1618564"/>
    <lineage>
        <taxon>Bacteria</taxon>
        <taxon>Candidatus Woeseibacteriota</taxon>
    </lineage>
</organism>
<evidence type="ECO:0000313" key="3">
    <source>
        <dbReference type="Proteomes" id="UP000034826"/>
    </source>
</evidence>
<evidence type="ECO:0000256" key="1">
    <source>
        <dbReference type="SAM" id="MobiDB-lite"/>
    </source>
</evidence>